<accession>A0A9X3EHL8</accession>
<keyword evidence="1" id="KW-1133">Transmembrane helix</keyword>
<evidence type="ECO:0000313" key="2">
    <source>
        <dbReference type="EMBL" id="MCY0966880.1"/>
    </source>
</evidence>
<organism evidence="2 3">
    <name type="scientific">Parathalassolituus penaei</name>
    <dbReference type="NCBI Taxonomy" id="2997323"/>
    <lineage>
        <taxon>Bacteria</taxon>
        <taxon>Pseudomonadati</taxon>
        <taxon>Pseudomonadota</taxon>
        <taxon>Gammaproteobacteria</taxon>
        <taxon>Oceanospirillales</taxon>
        <taxon>Oceanospirillaceae</taxon>
        <taxon>Parathalassolituus</taxon>
    </lineage>
</organism>
<reference evidence="2" key="1">
    <citation type="submission" date="2022-11" db="EMBL/GenBank/DDBJ databases">
        <title>Parathalassolutuus dongxingensis gen. nov., sp. nov., a novel member of family Oceanospirillaceae isolated from a coastal shrimp pond in Guangxi, China.</title>
        <authorList>
            <person name="Chen H."/>
        </authorList>
    </citation>
    <scope>NUCLEOTIDE SEQUENCE</scope>
    <source>
        <strain evidence="2">G-43</strain>
    </source>
</reference>
<keyword evidence="1" id="KW-0812">Transmembrane</keyword>
<dbReference type="RefSeq" id="WP_283175088.1">
    <property type="nucleotide sequence ID" value="NZ_JAPNOA010000058.1"/>
</dbReference>
<proteinExistence type="predicted"/>
<protein>
    <submittedName>
        <fullName evidence="2">Uncharacterized protein</fullName>
    </submittedName>
</protein>
<keyword evidence="3" id="KW-1185">Reference proteome</keyword>
<sequence length="125" mass="13945">MADAGSNPAISTKYQTPDDSVVWGFLLPVVFANRWFHVVARRILLDFLRHLFRHAPLPVQPPASIRLHLKQLAVEEFASLIVQKLHVPKLAHHMNICPVQVCLQVCSTDTTLSGIGQLVIYSPTS</sequence>
<evidence type="ECO:0000256" key="1">
    <source>
        <dbReference type="SAM" id="Phobius"/>
    </source>
</evidence>
<feature type="transmembrane region" description="Helical" evidence="1">
    <location>
        <begin position="20"/>
        <end position="40"/>
    </location>
</feature>
<gene>
    <name evidence="2" type="ORF">OUO13_17010</name>
</gene>
<comment type="caution">
    <text evidence="2">The sequence shown here is derived from an EMBL/GenBank/DDBJ whole genome shotgun (WGS) entry which is preliminary data.</text>
</comment>
<dbReference type="Proteomes" id="UP001150830">
    <property type="component" value="Unassembled WGS sequence"/>
</dbReference>
<dbReference type="EMBL" id="JAPNOA010000058">
    <property type="protein sequence ID" value="MCY0966880.1"/>
    <property type="molecule type" value="Genomic_DNA"/>
</dbReference>
<dbReference type="AlphaFoldDB" id="A0A9X3EHL8"/>
<name>A0A9X3EHL8_9GAMM</name>
<keyword evidence="1" id="KW-0472">Membrane</keyword>
<evidence type="ECO:0000313" key="3">
    <source>
        <dbReference type="Proteomes" id="UP001150830"/>
    </source>
</evidence>